<evidence type="ECO:0000313" key="9">
    <source>
        <dbReference type="Proteomes" id="UP000183788"/>
    </source>
</evidence>
<accession>A0A1K1MUJ1</accession>
<name>A0A1K1MUJ1_9BACT</name>
<evidence type="ECO:0000256" key="1">
    <source>
        <dbReference type="ARBA" id="ARBA00004141"/>
    </source>
</evidence>
<comment type="subcellular location">
    <subcellularLocation>
        <location evidence="1">Membrane</location>
        <topology evidence="1">Multi-pass membrane protein</topology>
    </subcellularLocation>
</comment>
<dbReference type="Pfam" id="PF07690">
    <property type="entry name" value="MFS_1"/>
    <property type="match status" value="1"/>
</dbReference>
<keyword evidence="4 5" id="KW-0472">Membrane</keyword>
<sequence>MQLRRARHATQLIFLVCGLGIASWAPMVPYAKDRLGLHEGHLGLLLLFLGFGALLIMPLTGIFINKYGSRIVITASALLMAFFLPLLVVVSSVYLMAVLLFLFGASVGSIDVAMNAQGVQVQKLYGRKIMSSLHGLFSVGGLAGSLGLGFLVKGGLSPLYAAISISILLIIIALFQHKHLLEKETEQTTESKVQARRYAWLRGSVIFLGIMCFSSFLSEGAMLDWSAVYLRDYKGMSAAFSGAGYAAFSVAMAVMRLLGDGLVEKFSSRVIVVGGSLIAAGGLLLAIFSPTVYLVLVGFILLGIGAANIVPVFFSDGGHLQTVPAAVAIPAISTMGYAGQLAGPALLGFIAHHVSLSAAFGCCAFLFLFIAIAYGAMMHRLR</sequence>
<feature type="transmembrane region" description="Helical" evidence="5">
    <location>
        <begin position="326"/>
        <end position="350"/>
    </location>
</feature>
<evidence type="ECO:0000313" key="7">
    <source>
        <dbReference type="EMBL" id="SFW26866.1"/>
    </source>
</evidence>
<evidence type="ECO:0000256" key="4">
    <source>
        <dbReference type="ARBA" id="ARBA00023136"/>
    </source>
</evidence>
<dbReference type="InterPro" id="IPR036259">
    <property type="entry name" value="MFS_trans_sf"/>
</dbReference>
<feature type="transmembrane region" description="Helical" evidence="5">
    <location>
        <begin position="356"/>
        <end position="377"/>
    </location>
</feature>
<evidence type="ECO:0000259" key="6">
    <source>
        <dbReference type="PROSITE" id="PS50850"/>
    </source>
</evidence>
<dbReference type="PANTHER" id="PTHR23514:SF13">
    <property type="entry name" value="INNER MEMBRANE PROTEIN YBJJ"/>
    <property type="match status" value="1"/>
</dbReference>
<feature type="transmembrane region" description="Helical" evidence="5">
    <location>
        <begin position="238"/>
        <end position="258"/>
    </location>
</feature>
<dbReference type="RefSeq" id="WP_072357402.1">
    <property type="nucleotide sequence ID" value="NZ_CP139972.1"/>
</dbReference>
<dbReference type="AlphaFoldDB" id="A0A1K1MUJ1"/>
<dbReference type="Proteomes" id="UP001326715">
    <property type="component" value="Chromosome"/>
</dbReference>
<evidence type="ECO:0000256" key="3">
    <source>
        <dbReference type="ARBA" id="ARBA00022989"/>
    </source>
</evidence>
<dbReference type="Proteomes" id="UP000183788">
    <property type="component" value="Unassembled WGS sequence"/>
</dbReference>
<dbReference type="SUPFAM" id="SSF103473">
    <property type="entry name" value="MFS general substrate transporter"/>
    <property type="match status" value="1"/>
</dbReference>
<feature type="transmembrane region" description="Helical" evidence="5">
    <location>
        <begin position="294"/>
        <end position="314"/>
    </location>
</feature>
<proteinExistence type="predicted"/>
<keyword evidence="3 5" id="KW-1133">Transmembrane helix</keyword>
<dbReference type="EMBL" id="CP140154">
    <property type="protein sequence ID" value="WQG91368.1"/>
    <property type="molecule type" value="Genomic_DNA"/>
</dbReference>
<evidence type="ECO:0000256" key="5">
    <source>
        <dbReference type="SAM" id="Phobius"/>
    </source>
</evidence>
<gene>
    <name evidence="7" type="ORF">SAMN05661012_00908</name>
    <name evidence="8" type="ORF">SR876_07645</name>
</gene>
<keyword evidence="2 5" id="KW-0812">Transmembrane</keyword>
<dbReference type="PANTHER" id="PTHR23514">
    <property type="entry name" value="BYPASS OF STOP CODON PROTEIN 6"/>
    <property type="match status" value="1"/>
</dbReference>
<protein>
    <submittedName>
        <fullName evidence="7">Fucose permease</fullName>
    </submittedName>
    <submittedName>
        <fullName evidence="8">MFS transporter</fullName>
    </submittedName>
</protein>
<dbReference type="PROSITE" id="PS50850">
    <property type="entry name" value="MFS"/>
    <property type="match status" value="1"/>
</dbReference>
<dbReference type="InterPro" id="IPR020846">
    <property type="entry name" value="MFS_dom"/>
</dbReference>
<feature type="transmembrane region" description="Helical" evidence="5">
    <location>
        <begin position="133"/>
        <end position="152"/>
    </location>
</feature>
<reference evidence="7 9" key="1">
    <citation type="submission" date="2016-11" db="EMBL/GenBank/DDBJ databases">
        <authorList>
            <person name="Jaros S."/>
            <person name="Januszkiewicz K."/>
            <person name="Wedrychowicz H."/>
        </authorList>
    </citation>
    <scope>NUCLEOTIDE SEQUENCE [LARGE SCALE GENOMIC DNA]</scope>
    <source>
        <strain evidence="7 9">DSM 784</strain>
    </source>
</reference>
<dbReference type="InterPro" id="IPR011701">
    <property type="entry name" value="MFS"/>
</dbReference>
<feature type="transmembrane region" description="Helical" evidence="5">
    <location>
        <begin position="158"/>
        <end position="177"/>
    </location>
</feature>
<dbReference type="EMBL" id="FPIZ01000002">
    <property type="protein sequence ID" value="SFW26866.1"/>
    <property type="molecule type" value="Genomic_DNA"/>
</dbReference>
<organism evidence="7 9">
    <name type="scientific">Chitinophaga sancti</name>
    <dbReference type="NCBI Taxonomy" id="1004"/>
    <lineage>
        <taxon>Bacteria</taxon>
        <taxon>Pseudomonadati</taxon>
        <taxon>Bacteroidota</taxon>
        <taxon>Chitinophagia</taxon>
        <taxon>Chitinophagales</taxon>
        <taxon>Chitinophagaceae</taxon>
        <taxon>Chitinophaga</taxon>
    </lineage>
</organism>
<dbReference type="GO" id="GO:0022857">
    <property type="term" value="F:transmembrane transporter activity"/>
    <property type="evidence" value="ECO:0007669"/>
    <property type="project" value="InterPro"/>
</dbReference>
<feature type="transmembrane region" description="Helical" evidence="5">
    <location>
        <begin position="71"/>
        <end position="88"/>
    </location>
</feature>
<evidence type="ECO:0000313" key="8">
    <source>
        <dbReference type="EMBL" id="WQG91368.1"/>
    </source>
</evidence>
<feature type="transmembrane region" description="Helical" evidence="5">
    <location>
        <begin position="94"/>
        <end position="113"/>
    </location>
</feature>
<dbReference type="InterPro" id="IPR051788">
    <property type="entry name" value="MFS_Transporter"/>
</dbReference>
<dbReference type="GO" id="GO:0016020">
    <property type="term" value="C:membrane"/>
    <property type="evidence" value="ECO:0007669"/>
    <property type="project" value="UniProtKB-SubCell"/>
</dbReference>
<dbReference type="STRING" id="1004.SAMN05661012_00908"/>
<feature type="domain" description="Major facilitator superfamily (MFS) profile" evidence="6">
    <location>
        <begin position="1"/>
        <end position="382"/>
    </location>
</feature>
<dbReference type="Gene3D" id="1.20.1250.20">
    <property type="entry name" value="MFS general substrate transporter like domains"/>
    <property type="match status" value="2"/>
</dbReference>
<feature type="transmembrane region" description="Helical" evidence="5">
    <location>
        <begin position="12"/>
        <end position="31"/>
    </location>
</feature>
<keyword evidence="10" id="KW-1185">Reference proteome</keyword>
<dbReference type="OrthoDB" id="9809599at2"/>
<feature type="transmembrane region" description="Helical" evidence="5">
    <location>
        <begin position="270"/>
        <end position="288"/>
    </location>
</feature>
<reference evidence="8 10" key="2">
    <citation type="submission" date="2023-11" db="EMBL/GenBank/DDBJ databases">
        <title>MicrobeMod: A computational toolkit for identifying prokaryotic methylation and restriction-modification with nanopore sequencing.</title>
        <authorList>
            <person name="Crits-Christoph A."/>
            <person name="Kang S.C."/>
            <person name="Lee H."/>
            <person name="Ostrov N."/>
        </authorList>
    </citation>
    <scope>NUCLEOTIDE SEQUENCE [LARGE SCALE GENOMIC DNA]</scope>
    <source>
        <strain evidence="8 10">ATCC 23090</strain>
    </source>
</reference>
<dbReference type="CDD" id="cd17393">
    <property type="entry name" value="MFS_MosC_like"/>
    <property type="match status" value="1"/>
</dbReference>
<evidence type="ECO:0000313" key="10">
    <source>
        <dbReference type="Proteomes" id="UP001326715"/>
    </source>
</evidence>
<feature type="transmembrane region" description="Helical" evidence="5">
    <location>
        <begin position="43"/>
        <end position="64"/>
    </location>
</feature>
<feature type="transmembrane region" description="Helical" evidence="5">
    <location>
        <begin position="198"/>
        <end position="218"/>
    </location>
</feature>
<evidence type="ECO:0000256" key="2">
    <source>
        <dbReference type="ARBA" id="ARBA00022692"/>
    </source>
</evidence>